<sequence length="109" mass="12246">MPAKNRVPVTVWLRPEEKSEVVALARQARLSISDLVRRLATGRALPDVHRHEAVIALVKVNADQARLGNLLRMALSDADFKPPDGVTLERLFDTIRETQSILKTKIEEL</sequence>
<evidence type="ECO:0008006" key="3">
    <source>
        <dbReference type="Google" id="ProtNLM"/>
    </source>
</evidence>
<dbReference type="RefSeq" id="WP_132940157.1">
    <property type="nucleotide sequence ID" value="NZ_CP119676.1"/>
</dbReference>
<name>A0A4R3J429_9PROT</name>
<organism evidence="1 2">
    <name type="scientific">Varunaivibrio sulfuroxidans</name>
    <dbReference type="NCBI Taxonomy" id="1773489"/>
    <lineage>
        <taxon>Bacteria</taxon>
        <taxon>Pseudomonadati</taxon>
        <taxon>Pseudomonadota</taxon>
        <taxon>Alphaproteobacteria</taxon>
        <taxon>Rhodospirillales</taxon>
        <taxon>Magnetovibrionaceae</taxon>
        <taxon>Varunaivibrio</taxon>
    </lineage>
</organism>
<dbReference type="Pfam" id="PF21983">
    <property type="entry name" value="NikA-like"/>
    <property type="match status" value="1"/>
</dbReference>
<gene>
    <name evidence="1" type="ORF">EDD55_1143</name>
</gene>
<dbReference type="OrthoDB" id="7364769at2"/>
<protein>
    <recommendedName>
        <fullName evidence="3">Ribbon-helix-helix CopG family protein</fullName>
    </recommendedName>
</protein>
<dbReference type="EMBL" id="SLZW01000014">
    <property type="protein sequence ID" value="TCS59952.1"/>
    <property type="molecule type" value="Genomic_DNA"/>
</dbReference>
<evidence type="ECO:0000313" key="1">
    <source>
        <dbReference type="EMBL" id="TCS59952.1"/>
    </source>
</evidence>
<dbReference type="Proteomes" id="UP000295304">
    <property type="component" value="Unassembled WGS sequence"/>
</dbReference>
<keyword evidence="2" id="KW-1185">Reference proteome</keyword>
<dbReference type="AlphaFoldDB" id="A0A4R3J429"/>
<accession>A0A4R3J429</accession>
<proteinExistence type="predicted"/>
<reference evidence="1 2" key="1">
    <citation type="submission" date="2019-03" db="EMBL/GenBank/DDBJ databases">
        <title>Genomic Encyclopedia of Type Strains, Phase IV (KMG-IV): sequencing the most valuable type-strain genomes for metagenomic binning, comparative biology and taxonomic classification.</title>
        <authorList>
            <person name="Goeker M."/>
        </authorList>
    </citation>
    <scope>NUCLEOTIDE SEQUENCE [LARGE SCALE GENOMIC DNA]</scope>
    <source>
        <strain evidence="1 2">DSM 101688</strain>
    </source>
</reference>
<comment type="caution">
    <text evidence="1">The sequence shown here is derived from an EMBL/GenBank/DDBJ whole genome shotgun (WGS) entry which is preliminary data.</text>
</comment>
<dbReference type="InterPro" id="IPR053842">
    <property type="entry name" value="NikA-like"/>
</dbReference>
<evidence type="ECO:0000313" key="2">
    <source>
        <dbReference type="Proteomes" id="UP000295304"/>
    </source>
</evidence>